<dbReference type="AlphaFoldDB" id="A0A8J3TMI4"/>
<accession>A0A8J3TMI4</accession>
<keyword evidence="3" id="KW-1185">Reference proteome</keyword>
<organism evidence="2 3">
    <name type="scientific">Planotetraspora mira</name>
    <dbReference type="NCBI Taxonomy" id="58121"/>
    <lineage>
        <taxon>Bacteria</taxon>
        <taxon>Bacillati</taxon>
        <taxon>Actinomycetota</taxon>
        <taxon>Actinomycetes</taxon>
        <taxon>Streptosporangiales</taxon>
        <taxon>Streptosporangiaceae</taxon>
        <taxon>Planotetraspora</taxon>
    </lineage>
</organism>
<evidence type="ECO:0000313" key="3">
    <source>
        <dbReference type="Proteomes" id="UP000650628"/>
    </source>
</evidence>
<dbReference type="EMBL" id="BOOO01000009">
    <property type="protein sequence ID" value="GII28541.1"/>
    <property type="molecule type" value="Genomic_DNA"/>
</dbReference>
<name>A0A8J3TMI4_9ACTN</name>
<proteinExistence type="predicted"/>
<reference evidence="2 3" key="1">
    <citation type="submission" date="2021-01" db="EMBL/GenBank/DDBJ databases">
        <title>Whole genome shotgun sequence of Planotetraspora mira NBRC 15435.</title>
        <authorList>
            <person name="Komaki H."/>
            <person name="Tamura T."/>
        </authorList>
    </citation>
    <scope>NUCLEOTIDE SEQUENCE [LARGE SCALE GENOMIC DNA]</scope>
    <source>
        <strain evidence="2 3">NBRC 15435</strain>
    </source>
</reference>
<protein>
    <submittedName>
        <fullName evidence="2">Uncharacterized protein</fullName>
    </submittedName>
</protein>
<gene>
    <name evidence="2" type="ORF">Pmi06nite_19830</name>
</gene>
<evidence type="ECO:0000313" key="2">
    <source>
        <dbReference type="EMBL" id="GII28541.1"/>
    </source>
</evidence>
<comment type="caution">
    <text evidence="2">The sequence shown here is derived from an EMBL/GenBank/DDBJ whole genome shotgun (WGS) entry which is preliminary data.</text>
</comment>
<feature type="compositionally biased region" description="Basic and acidic residues" evidence="1">
    <location>
        <begin position="1"/>
        <end position="16"/>
    </location>
</feature>
<sequence>MAVRRERVPDRGRHPAEAPTPAVGVLMGALVRMSVPVTPRTMSVSVSVTMPVPMTVSVPVLSPRPVAGRGLVTMVGRRRRRWPRVGHDPSLAEGTLSREYM</sequence>
<feature type="region of interest" description="Disordered" evidence="1">
    <location>
        <begin position="1"/>
        <end position="20"/>
    </location>
</feature>
<evidence type="ECO:0000256" key="1">
    <source>
        <dbReference type="SAM" id="MobiDB-lite"/>
    </source>
</evidence>
<dbReference type="Proteomes" id="UP000650628">
    <property type="component" value="Unassembled WGS sequence"/>
</dbReference>